<dbReference type="AlphaFoldDB" id="A0A0K2U411"/>
<sequence length="31" mass="3514">MKSVKRTKGGPLFTAARRRVKEQTMTFTISS</sequence>
<evidence type="ECO:0000313" key="1">
    <source>
        <dbReference type="EMBL" id="CDW33039.1"/>
    </source>
</evidence>
<dbReference type="EMBL" id="HACA01015678">
    <property type="protein sequence ID" value="CDW33039.1"/>
    <property type="molecule type" value="Transcribed_RNA"/>
</dbReference>
<organism evidence="1">
    <name type="scientific">Lepeophtheirus salmonis</name>
    <name type="common">Salmon louse</name>
    <name type="synonym">Caligus salmonis</name>
    <dbReference type="NCBI Taxonomy" id="72036"/>
    <lineage>
        <taxon>Eukaryota</taxon>
        <taxon>Metazoa</taxon>
        <taxon>Ecdysozoa</taxon>
        <taxon>Arthropoda</taxon>
        <taxon>Crustacea</taxon>
        <taxon>Multicrustacea</taxon>
        <taxon>Hexanauplia</taxon>
        <taxon>Copepoda</taxon>
        <taxon>Siphonostomatoida</taxon>
        <taxon>Caligidae</taxon>
        <taxon>Lepeophtheirus</taxon>
    </lineage>
</organism>
<accession>A0A0K2U411</accession>
<reference evidence="1" key="1">
    <citation type="submission" date="2014-05" db="EMBL/GenBank/DDBJ databases">
        <authorList>
            <person name="Chronopoulou M."/>
        </authorList>
    </citation>
    <scope>NUCLEOTIDE SEQUENCE</scope>
    <source>
        <tissue evidence="1">Whole organism</tissue>
    </source>
</reference>
<protein>
    <submittedName>
        <fullName evidence="1">Uncharacterized protein</fullName>
    </submittedName>
</protein>
<proteinExistence type="predicted"/>
<name>A0A0K2U411_LEPSM</name>